<gene>
    <name evidence="2" type="ORF">JOC83_001430</name>
</gene>
<evidence type="ECO:0000259" key="1">
    <source>
        <dbReference type="Pfam" id="PF13460"/>
    </source>
</evidence>
<dbReference type="EMBL" id="JAFBFC010000002">
    <property type="protein sequence ID" value="MBM7702596.1"/>
    <property type="molecule type" value="Genomic_DNA"/>
</dbReference>
<dbReference type="Proteomes" id="UP000809829">
    <property type="component" value="Unassembled WGS sequence"/>
</dbReference>
<evidence type="ECO:0000313" key="2">
    <source>
        <dbReference type="EMBL" id="MBM7702596.1"/>
    </source>
</evidence>
<dbReference type="CDD" id="cd05243">
    <property type="entry name" value="SDR_a5"/>
    <property type="match status" value="1"/>
</dbReference>
<comment type="caution">
    <text evidence="2">The sequence shown here is derived from an EMBL/GenBank/DDBJ whole genome shotgun (WGS) entry which is preliminary data.</text>
</comment>
<name>A0ABS2QT02_9BACI</name>
<dbReference type="SUPFAM" id="SSF51735">
    <property type="entry name" value="NAD(P)-binding Rossmann-fold domains"/>
    <property type="match status" value="1"/>
</dbReference>
<dbReference type="InterPro" id="IPR036291">
    <property type="entry name" value="NAD(P)-bd_dom_sf"/>
</dbReference>
<evidence type="ECO:0000313" key="3">
    <source>
        <dbReference type="Proteomes" id="UP000809829"/>
    </source>
</evidence>
<sequence>MKVLVVGANGLTGKHVISLLAEDHTFEPFAMIRDEKQASGLEAKGAKTVLGDLEKDLSNAVKGMDAIIFAAGSGSKTGDDKTIAIDQEGAKSIIDEAKNQGVTRFVMLSSMGTDAPEQGPEGLQLYLRAKAIADTHLEQSSLQYTIVRPGALTNDQPTGKIDVNEQIKDKSKSISREDVAKVLVQSLKEETTIGKNFEILTGETSIEQALKFAH</sequence>
<dbReference type="PANTHER" id="PTHR15020">
    <property type="entry name" value="FLAVIN REDUCTASE-RELATED"/>
    <property type="match status" value="1"/>
</dbReference>
<dbReference type="InterPro" id="IPR016040">
    <property type="entry name" value="NAD(P)-bd_dom"/>
</dbReference>
<dbReference type="Gene3D" id="3.40.50.720">
    <property type="entry name" value="NAD(P)-binding Rossmann-like Domain"/>
    <property type="match status" value="1"/>
</dbReference>
<organism evidence="2 3">
    <name type="scientific">Priestia iocasae</name>
    <dbReference type="NCBI Taxonomy" id="2291674"/>
    <lineage>
        <taxon>Bacteria</taxon>
        <taxon>Bacillati</taxon>
        <taxon>Bacillota</taxon>
        <taxon>Bacilli</taxon>
        <taxon>Bacillales</taxon>
        <taxon>Bacillaceae</taxon>
        <taxon>Priestia</taxon>
    </lineage>
</organism>
<proteinExistence type="predicted"/>
<dbReference type="PANTHER" id="PTHR15020:SF50">
    <property type="entry name" value="UPF0659 PROTEIN YMR090W"/>
    <property type="match status" value="1"/>
</dbReference>
<feature type="domain" description="NAD(P)-binding" evidence="1">
    <location>
        <begin position="7"/>
        <end position="189"/>
    </location>
</feature>
<accession>A0ABS2QT02</accession>
<protein>
    <submittedName>
        <fullName evidence="2">Uncharacterized protein YbjT (DUF2867 family)</fullName>
    </submittedName>
</protein>
<dbReference type="Pfam" id="PF13460">
    <property type="entry name" value="NAD_binding_10"/>
    <property type="match status" value="1"/>
</dbReference>
<keyword evidence="3" id="KW-1185">Reference proteome</keyword>
<reference evidence="2 3" key="1">
    <citation type="submission" date="2021-01" db="EMBL/GenBank/DDBJ databases">
        <title>Genomic Encyclopedia of Type Strains, Phase IV (KMG-IV): sequencing the most valuable type-strain genomes for metagenomic binning, comparative biology and taxonomic classification.</title>
        <authorList>
            <person name="Goeker M."/>
        </authorList>
    </citation>
    <scope>NUCLEOTIDE SEQUENCE [LARGE SCALE GENOMIC DNA]</scope>
    <source>
        <strain evidence="2 3">DSM 104297</strain>
    </source>
</reference>
<dbReference type="RefSeq" id="WP_205185737.1">
    <property type="nucleotide sequence ID" value="NZ_JAFBFC010000002.1"/>
</dbReference>